<dbReference type="Gene3D" id="1.20.1640.10">
    <property type="entry name" value="Multidrug efflux transporter AcrB transmembrane domain"/>
    <property type="match status" value="3"/>
</dbReference>
<keyword evidence="2" id="KW-0472">Membrane</keyword>
<reference evidence="3 4" key="1">
    <citation type="submission" date="2020-07" db="EMBL/GenBank/DDBJ databases">
        <title>Sequencing the genomes of 1000 actinobacteria strains.</title>
        <authorList>
            <person name="Klenk H.-P."/>
        </authorList>
    </citation>
    <scope>NUCLEOTIDE SEQUENCE [LARGE SCALE GENOMIC DNA]</scope>
    <source>
        <strain evidence="3 4">DSM 44121</strain>
    </source>
</reference>
<dbReference type="InterPro" id="IPR001036">
    <property type="entry name" value="Acrflvin-R"/>
</dbReference>
<feature type="transmembrane region" description="Helical" evidence="2">
    <location>
        <begin position="1032"/>
        <end position="1056"/>
    </location>
</feature>
<feature type="transmembrane region" description="Helical" evidence="2">
    <location>
        <begin position="471"/>
        <end position="491"/>
    </location>
</feature>
<dbReference type="Pfam" id="PF00873">
    <property type="entry name" value="ACR_tran"/>
    <property type="match status" value="2"/>
</dbReference>
<feature type="compositionally biased region" description="Low complexity" evidence="1">
    <location>
        <begin position="1278"/>
        <end position="1290"/>
    </location>
</feature>
<evidence type="ECO:0000256" key="1">
    <source>
        <dbReference type="SAM" id="MobiDB-lite"/>
    </source>
</evidence>
<feature type="compositionally biased region" description="Pro residues" evidence="1">
    <location>
        <begin position="1137"/>
        <end position="1168"/>
    </location>
</feature>
<organism evidence="3 4">
    <name type="scientific">Promicromonospora sukumoe</name>
    <dbReference type="NCBI Taxonomy" id="88382"/>
    <lineage>
        <taxon>Bacteria</taxon>
        <taxon>Bacillati</taxon>
        <taxon>Actinomycetota</taxon>
        <taxon>Actinomycetes</taxon>
        <taxon>Micrococcales</taxon>
        <taxon>Promicromonosporaceae</taxon>
        <taxon>Promicromonospora</taxon>
    </lineage>
</organism>
<protein>
    <submittedName>
        <fullName evidence="3">HAE1 family hydrophobic/amphiphilic exporter-1</fullName>
    </submittedName>
</protein>
<dbReference type="PRINTS" id="PR00702">
    <property type="entry name" value="ACRIFLAVINRP"/>
</dbReference>
<evidence type="ECO:0000313" key="3">
    <source>
        <dbReference type="EMBL" id="MBA8810106.1"/>
    </source>
</evidence>
<feature type="compositionally biased region" description="Low complexity" evidence="1">
    <location>
        <begin position="1119"/>
        <end position="1136"/>
    </location>
</feature>
<feature type="region of interest" description="Disordered" evidence="1">
    <location>
        <begin position="253"/>
        <end position="283"/>
    </location>
</feature>
<dbReference type="Gene3D" id="3.30.70.1440">
    <property type="entry name" value="Multidrug efflux transporter AcrB pore domain"/>
    <property type="match status" value="1"/>
</dbReference>
<feature type="transmembrane region" description="Helical" evidence="2">
    <location>
        <begin position="426"/>
        <end position="450"/>
    </location>
</feature>
<feature type="transmembrane region" description="Helical" evidence="2">
    <location>
        <begin position="371"/>
        <end position="393"/>
    </location>
</feature>
<feature type="compositionally biased region" description="Pro residues" evidence="1">
    <location>
        <begin position="1193"/>
        <end position="1213"/>
    </location>
</feature>
<feature type="transmembrane region" description="Helical" evidence="2">
    <location>
        <begin position="926"/>
        <end position="946"/>
    </location>
</feature>
<dbReference type="EMBL" id="JACGWV010000002">
    <property type="protein sequence ID" value="MBA8810106.1"/>
    <property type="molecule type" value="Genomic_DNA"/>
</dbReference>
<dbReference type="Gene3D" id="3.30.2090.10">
    <property type="entry name" value="Multidrug efflux transporter AcrB TolC docking domain, DN and DC subdomains"/>
    <property type="match status" value="3"/>
</dbReference>
<dbReference type="SUPFAM" id="SSF82866">
    <property type="entry name" value="Multidrug efflux transporter AcrB transmembrane domain"/>
    <property type="match status" value="2"/>
</dbReference>
<dbReference type="RefSeq" id="WP_182619258.1">
    <property type="nucleotide sequence ID" value="NZ_BAAATF010000010.1"/>
</dbReference>
<dbReference type="SUPFAM" id="SSF82714">
    <property type="entry name" value="Multidrug efflux transporter AcrB TolC docking domain, DN and DC subdomains"/>
    <property type="match status" value="2"/>
</dbReference>
<proteinExistence type="predicted"/>
<feature type="transmembrane region" description="Helical" evidence="2">
    <location>
        <begin position="503"/>
        <end position="530"/>
    </location>
</feature>
<keyword evidence="2" id="KW-0812">Transmembrane</keyword>
<dbReference type="GO" id="GO:0042910">
    <property type="term" value="F:xenobiotic transmembrane transporter activity"/>
    <property type="evidence" value="ECO:0007669"/>
    <property type="project" value="TreeGrafter"/>
</dbReference>
<dbReference type="Gene3D" id="3.30.70.1430">
    <property type="entry name" value="Multidrug efflux transporter AcrB pore domain"/>
    <property type="match status" value="2"/>
</dbReference>
<comment type="caution">
    <text evidence="3">The sequence shown here is derived from an EMBL/GenBank/DDBJ whole genome shotgun (WGS) entry which is preliminary data.</text>
</comment>
<gene>
    <name evidence="3" type="ORF">FHX71_004082</name>
</gene>
<dbReference type="InterPro" id="IPR027463">
    <property type="entry name" value="AcrB_DN_DC_subdom"/>
</dbReference>
<dbReference type="Gene3D" id="3.30.70.1320">
    <property type="entry name" value="Multidrug efflux transporter AcrB pore domain like"/>
    <property type="match status" value="2"/>
</dbReference>
<feature type="compositionally biased region" description="Pro residues" evidence="1">
    <location>
        <begin position="1305"/>
        <end position="1317"/>
    </location>
</feature>
<feature type="region of interest" description="Disordered" evidence="1">
    <location>
        <begin position="1119"/>
        <end position="1317"/>
    </location>
</feature>
<accession>A0A7W3JC32</accession>
<feature type="transmembrane region" description="Helical" evidence="2">
    <location>
        <begin position="567"/>
        <end position="589"/>
    </location>
</feature>
<feature type="compositionally biased region" description="Gly residues" evidence="1">
    <location>
        <begin position="253"/>
        <end position="274"/>
    </location>
</feature>
<dbReference type="PANTHER" id="PTHR32063">
    <property type="match status" value="1"/>
</dbReference>
<dbReference type="PANTHER" id="PTHR32063:SF0">
    <property type="entry name" value="SWARMING MOTILITY PROTEIN SWRC"/>
    <property type="match status" value="1"/>
</dbReference>
<sequence>MFRLARLSLANRAVVALVTIAIAVFGVLSMTSLKQELIPSLQLPTGIVSAVYQGSSPEVVEEQVTDKIEEAVTSVDGIASVRSTASTGISLTTVEFTYGTDMESATQRLQSAVAGVQPTLPDDVEPQVTTGSVDDVPVVQMAISGDKSPNALASTVEDVVVPALEEVDGVRAVAVTGQSETEVRILPDQGKLAAAGLAADDLTTVLQDNGVVIPAGEITEGGRAWSVQLGKPVDMVDQLKQLPVLPGGGAGGGADGAAGGAAGAGDAAGAGGTTTPGATADALPTEPAAPVLLGQVASVKLKPVDPTSYSRLDGSPSLGLAITKTPEANTVEVSHAIEAALAETEVAGTLAERDIATAVVFDQAPFIEESIHGLATEGGLGLLFAVLVILVFLMSMRSTLVSAISIPLSLAVTFIAMEAGGYTLNILTLGALTISIGRVVDDAIVVIENIKRHMSTGEERATAILAAVREVGGAIAASTICTVAVFLPIALVGGMVGELFRPFALTVSIAMLASLVVALTIVPVLAYWFIRPPKKARRGGAADREQVESKERRGVWQRVYVPTLNGALRLPAVTIVVAVAILGGTAALVPRVETSFLGDSGQDTVTVTQHYAPGTSLEGQDEAARQVETALADVAAVDSVQATVGGGGDMSMAAFGGASTGLKATFAITLDDDADGEQAAADIRAAVGGLTEEPATEVSVSAGDSVGTSSIDLVVRARDDETLTEATNQVQEAMSGLDASAEVTNDLAAAQEIVEVSVDRKAAAQYGLTETQVSGIASAAMTGAQDVGELQTAEGPVGVNLWAGKVPATMDEIGEIPVPTAAGPVPLSDVAQVELASSPTSITRIDGERSATVSVTPAGADLGAATDAVDAELASIDLPAGAAVSVGGAAADQAEAFGDLGLALVAAIALVFVVMVATFRSLAQPFILLVSVPFAAVGALVALVVTDTPLGVPALIGTLLLVGIVVSNAIVLIDLINQYRARGMGLDEAVREGARKRLRPIVMTALATVFALTPMGIGLTGGGAFISQPLALVVIGGLVSSTLLTLYVVPVIYTLFERRAERRRAADEAAGRVRRPLTGALVSVATGALRAVGRQGARTPAVAAAGGAAAGGAVAGAAAGGAVPQSWPPVQEASPPAASPAPVPPTSAPPTPAPPVWPTPAGPAPAPQYAPQQRVPQEQAAPRYAPRRQPSPQQHPAPPQRPAPQQQPGPQPFAPQQATPQHAAPQHQAPRQPGQQPGQQPAPQFAPQFAPQHSASGNHGAPGNHSAPRNPQHQQYVPRQQPAAQAALPQRRQEPQPEPERRQPEPAPVWPHPLDPM</sequence>
<feature type="transmembrane region" description="Helical" evidence="2">
    <location>
        <begin position="1001"/>
        <end position="1026"/>
    </location>
</feature>
<name>A0A7W3JC32_9MICO</name>
<feature type="compositionally biased region" description="Polar residues" evidence="1">
    <location>
        <begin position="1267"/>
        <end position="1277"/>
    </location>
</feature>
<evidence type="ECO:0000256" key="2">
    <source>
        <dbReference type="SAM" id="Phobius"/>
    </source>
</evidence>
<keyword evidence="2" id="KW-1133">Transmembrane helix</keyword>
<feature type="compositionally biased region" description="Basic and acidic residues" evidence="1">
    <location>
        <begin position="1291"/>
        <end position="1304"/>
    </location>
</feature>
<feature type="transmembrane region" description="Helical" evidence="2">
    <location>
        <begin position="952"/>
        <end position="976"/>
    </location>
</feature>
<dbReference type="Proteomes" id="UP000540568">
    <property type="component" value="Unassembled WGS sequence"/>
</dbReference>
<feature type="transmembrane region" description="Helical" evidence="2">
    <location>
        <begin position="900"/>
        <end position="919"/>
    </location>
</feature>
<dbReference type="SUPFAM" id="SSF82693">
    <property type="entry name" value="Multidrug efflux transporter AcrB pore domain, PN1, PN2, PC1 and PC2 subdomains"/>
    <property type="match status" value="2"/>
</dbReference>
<evidence type="ECO:0000313" key="4">
    <source>
        <dbReference type="Proteomes" id="UP000540568"/>
    </source>
</evidence>
<dbReference type="GO" id="GO:0005886">
    <property type="term" value="C:plasma membrane"/>
    <property type="evidence" value="ECO:0007669"/>
    <property type="project" value="TreeGrafter"/>
</dbReference>
<feature type="compositionally biased region" description="Low complexity" evidence="1">
    <location>
        <begin position="1214"/>
        <end position="1252"/>
    </location>
</feature>
<feature type="transmembrane region" description="Helical" evidence="2">
    <location>
        <begin position="400"/>
        <end position="420"/>
    </location>
</feature>
<keyword evidence="4" id="KW-1185">Reference proteome</keyword>